<dbReference type="EMBL" id="LCZI01001263">
    <property type="protein sequence ID" value="KKZ61609.1"/>
    <property type="molecule type" value="Genomic_DNA"/>
</dbReference>
<dbReference type="GO" id="GO:0005737">
    <property type="term" value="C:cytoplasm"/>
    <property type="evidence" value="ECO:0007669"/>
    <property type="project" value="TreeGrafter"/>
</dbReference>
<dbReference type="Proteomes" id="UP000034164">
    <property type="component" value="Unassembled WGS sequence"/>
</dbReference>
<dbReference type="PANTHER" id="PTHR12232">
    <property type="entry name" value="SH3 DOMAIN-BINDING GLUTAMIC ACID-RICH-LIKE PROTEIN"/>
    <property type="match status" value="1"/>
</dbReference>
<dbReference type="PANTHER" id="PTHR12232:SF0">
    <property type="entry name" value="THIOREDOXIN DOMAIN-CONTAINING PROTEIN"/>
    <property type="match status" value="1"/>
</dbReference>
<feature type="compositionally biased region" description="Basic and acidic residues" evidence="2">
    <location>
        <begin position="340"/>
        <end position="352"/>
    </location>
</feature>
<feature type="compositionally biased region" description="Polar residues" evidence="2">
    <location>
        <begin position="242"/>
        <end position="256"/>
    </location>
</feature>
<dbReference type="VEuPathDB" id="FungiDB:EMCG_03855"/>
<dbReference type="SUPFAM" id="SSF52833">
    <property type="entry name" value="Thioredoxin-like"/>
    <property type="match status" value="1"/>
</dbReference>
<dbReference type="OrthoDB" id="9932926at2759"/>
<name>A0A0G2IZN3_9EURO</name>
<gene>
    <name evidence="3" type="ORF">EMCG_03855</name>
</gene>
<dbReference type="AlphaFoldDB" id="A0A0G2IZN3"/>
<dbReference type="Pfam" id="PF04908">
    <property type="entry name" value="SH3BGR"/>
    <property type="match status" value="1"/>
</dbReference>
<comment type="similarity">
    <text evidence="1">Belongs to the SH3BGR family.</text>
</comment>
<evidence type="ECO:0000313" key="3">
    <source>
        <dbReference type="EMBL" id="KKZ61609.1"/>
    </source>
</evidence>
<evidence type="ECO:0000256" key="2">
    <source>
        <dbReference type="SAM" id="MobiDB-lite"/>
    </source>
</evidence>
<comment type="caution">
    <text evidence="3">The sequence shown here is derived from an EMBL/GenBank/DDBJ whole genome shotgun (WGS) entry which is preliminary data.</text>
</comment>
<dbReference type="InterPro" id="IPR051033">
    <property type="entry name" value="SH3BGR"/>
</dbReference>
<protein>
    <submittedName>
        <fullName evidence="3">Uncharacterized protein</fullName>
    </submittedName>
</protein>
<feature type="region of interest" description="Disordered" evidence="2">
    <location>
        <begin position="116"/>
        <end position="362"/>
    </location>
</feature>
<dbReference type="InterPro" id="IPR036249">
    <property type="entry name" value="Thioredoxin-like_sf"/>
</dbReference>
<organism evidence="3 4">
    <name type="scientific">[Emmonsia] crescens</name>
    <dbReference type="NCBI Taxonomy" id="73230"/>
    <lineage>
        <taxon>Eukaryota</taxon>
        <taxon>Fungi</taxon>
        <taxon>Dikarya</taxon>
        <taxon>Ascomycota</taxon>
        <taxon>Pezizomycotina</taxon>
        <taxon>Eurotiomycetes</taxon>
        <taxon>Eurotiomycetidae</taxon>
        <taxon>Onygenales</taxon>
        <taxon>Ajellomycetaceae</taxon>
        <taxon>Emergomyces</taxon>
    </lineage>
</organism>
<accession>A0A0G2IZN3</accession>
<proteinExistence type="inferred from homology"/>
<dbReference type="InterPro" id="IPR006993">
    <property type="entry name" value="Glut_rich_SH3-bd"/>
</dbReference>
<dbReference type="Gene3D" id="3.40.30.10">
    <property type="entry name" value="Glutaredoxin"/>
    <property type="match status" value="1"/>
</dbReference>
<dbReference type="PROSITE" id="PS51354">
    <property type="entry name" value="GLUTAREDOXIN_2"/>
    <property type="match status" value="1"/>
</dbReference>
<sequence>MADSTPKSYYNDPTTLYLYTSLTAGSSHIITATSRLETILKANKIPFQAIDVATDEEARKLWGRRSRGKKLPGLVRDGMIVGDLEEIEEWNEYGELKMQLGNESSKPETARISSTITAASKPDITPPSTMAAATSPPRDSTSSQRIQIKEPPSRDSPTQDRITLALRQAGEEAASKAKENTKTKAAAKLTSIKAEDAASPKSSTALGEEEKSSETAEPETKKDSESPESPKSAPERIREIRQSISAQRPSLSSVAAESTPDMKVNCPEGMSMSGHHHGSVVSATSPGEEDQLAEDLSTLHETAVLEDGESIEKPDTAPAADQVEVKKSDVGDGQELPTSSKDEGSTEKKEVEEVTAVDTSKD</sequence>
<feature type="compositionally biased region" description="Basic and acidic residues" evidence="2">
    <location>
        <begin position="169"/>
        <end position="182"/>
    </location>
</feature>
<feature type="compositionally biased region" description="Low complexity" evidence="2">
    <location>
        <begin position="126"/>
        <end position="137"/>
    </location>
</feature>
<reference evidence="4" key="1">
    <citation type="journal article" date="2015" name="PLoS Genet.">
        <title>The dynamic genome and transcriptome of the human fungal pathogen Blastomyces and close relative Emmonsia.</title>
        <authorList>
            <person name="Munoz J.F."/>
            <person name="Gauthier G.M."/>
            <person name="Desjardins C.A."/>
            <person name="Gallo J.E."/>
            <person name="Holder J."/>
            <person name="Sullivan T.D."/>
            <person name="Marty A.J."/>
            <person name="Carmen J.C."/>
            <person name="Chen Z."/>
            <person name="Ding L."/>
            <person name="Gujja S."/>
            <person name="Magrini V."/>
            <person name="Misas E."/>
            <person name="Mitreva M."/>
            <person name="Priest M."/>
            <person name="Saif S."/>
            <person name="Whiston E.A."/>
            <person name="Young S."/>
            <person name="Zeng Q."/>
            <person name="Goldman W.E."/>
            <person name="Mardis E.R."/>
            <person name="Taylor J.W."/>
            <person name="McEwen J.G."/>
            <person name="Clay O.K."/>
            <person name="Klein B.S."/>
            <person name="Cuomo C.A."/>
        </authorList>
    </citation>
    <scope>NUCLEOTIDE SEQUENCE [LARGE SCALE GENOMIC DNA]</scope>
    <source>
        <strain evidence="4">UAMH 3008</strain>
    </source>
</reference>
<evidence type="ECO:0000256" key="1">
    <source>
        <dbReference type="ARBA" id="ARBA00007764"/>
    </source>
</evidence>
<evidence type="ECO:0000313" key="4">
    <source>
        <dbReference type="Proteomes" id="UP000034164"/>
    </source>
</evidence>
<feature type="compositionally biased region" description="Low complexity" evidence="2">
    <location>
        <begin position="183"/>
        <end position="192"/>
    </location>
</feature>
<feature type="compositionally biased region" description="Basic and acidic residues" evidence="2">
    <location>
        <begin position="208"/>
        <end position="225"/>
    </location>
</feature>